<dbReference type="InterPro" id="IPR027417">
    <property type="entry name" value="P-loop_NTPase"/>
</dbReference>
<name>A0A0C3M7L5_9AGAM</name>
<dbReference type="PANTHER" id="PTHR45732">
    <property type="entry name" value="ADP-RIBOSYLATION FACTOR-LIKE PROTEIN 8"/>
    <property type="match status" value="1"/>
</dbReference>
<evidence type="ECO:0000256" key="3">
    <source>
        <dbReference type="PIRSR" id="PIRSR606689-1"/>
    </source>
</evidence>
<keyword evidence="4" id="KW-0460">Magnesium</keyword>
<feature type="binding site" evidence="3">
    <location>
        <begin position="27"/>
        <end position="34"/>
    </location>
    <ligand>
        <name>GTP</name>
        <dbReference type="ChEBI" id="CHEBI:37565"/>
    </ligand>
</feature>
<evidence type="ECO:0000313" key="6">
    <source>
        <dbReference type="EMBL" id="KIO29687.1"/>
    </source>
</evidence>
<evidence type="ECO:0000313" key="7">
    <source>
        <dbReference type="Proteomes" id="UP000054248"/>
    </source>
</evidence>
<keyword evidence="4" id="KW-0479">Metal-binding</keyword>
<keyword evidence="1 3" id="KW-0547">Nucleotide-binding</keyword>
<accession>A0A0C3M7L5</accession>
<dbReference type="GO" id="GO:0046872">
    <property type="term" value="F:metal ion binding"/>
    <property type="evidence" value="ECO:0007669"/>
    <property type="project" value="UniProtKB-KW"/>
</dbReference>
<dbReference type="Gene3D" id="3.40.50.300">
    <property type="entry name" value="P-loop containing nucleotide triphosphate hydrolases"/>
    <property type="match status" value="1"/>
</dbReference>
<dbReference type="HOGENOM" id="CLU_160322_1_1_1"/>
<dbReference type="GO" id="GO:0098852">
    <property type="term" value="C:lytic vacuole membrane"/>
    <property type="evidence" value="ECO:0007669"/>
    <property type="project" value="TreeGrafter"/>
</dbReference>
<feature type="binding site" evidence="4">
    <location>
        <position position="52"/>
    </location>
    <ligand>
        <name>Mg(2+)</name>
        <dbReference type="ChEBI" id="CHEBI:18420"/>
    </ligand>
</feature>
<sequence length="107" mass="11908">MAAFFSSVFAWIQGLFWSKHAEISVVGLQASGKTSFVNILGNGEWSEEVVPTVAFNLRKVRRGNITVKVWDVAGQPKFRSMWARYCRGVGASFFLPRCVDCGQLTSD</sequence>
<evidence type="ECO:0000256" key="5">
    <source>
        <dbReference type="SAM" id="SignalP"/>
    </source>
</evidence>
<organism evidence="6 7">
    <name type="scientific">Tulasnella calospora MUT 4182</name>
    <dbReference type="NCBI Taxonomy" id="1051891"/>
    <lineage>
        <taxon>Eukaryota</taxon>
        <taxon>Fungi</taxon>
        <taxon>Dikarya</taxon>
        <taxon>Basidiomycota</taxon>
        <taxon>Agaricomycotina</taxon>
        <taxon>Agaricomycetes</taxon>
        <taxon>Cantharellales</taxon>
        <taxon>Tulasnellaceae</taxon>
        <taxon>Tulasnella</taxon>
    </lineage>
</organism>
<dbReference type="Proteomes" id="UP000054248">
    <property type="component" value="Unassembled WGS sequence"/>
</dbReference>
<dbReference type="InterPro" id="IPR006689">
    <property type="entry name" value="Small_GTPase_ARF/SAR"/>
</dbReference>
<feature type="chain" id="PRO_5002175863" evidence="5">
    <location>
        <begin position="22"/>
        <end position="107"/>
    </location>
</feature>
<feature type="binding site" evidence="4">
    <location>
        <position position="34"/>
    </location>
    <ligand>
        <name>Mg(2+)</name>
        <dbReference type="ChEBI" id="CHEBI:18420"/>
    </ligand>
</feature>
<proteinExistence type="predicted"/>
<reference evidence="7" key="2">
    <citation type="submission" date="2015-01" db="EMBL/GenBank/DDBJ databases">
        <title>Evolutionary Origins and Diversification of the Mycorrhizal Mutualists.</title>
        <authorList>
            <consortium name="DOE Joint Genome Institute"/>
            <consortium name="Mycorrhizal Genomics Consortium"/>
            <person name="Kohler A."/>
            <person name="Kuo A."/>
            <person name="Nagy L.G."/>
            <person name="Floudas D."/>
            <person name="Copeland A."/>
            <person name="Barry K.W."/>
            <person name="Cichocki N."/>
            <person name="Veneault-Fourrey C."/>
            <person name="LaButti K."/>
            <person name="Lindquist E.A."/>
            <person name="Lipzen A."/>
            <person name="Lundell T."/>
            <person name="Morin E."/>
            <person name="Murat C."/>
            <person name="Riley R."/>
            <person name="Ohm R."/>
            <person name="Sun H."/>
            <person name="Tunlid A."/>
            <person name="Henrissat B."/>
            <person name="Grigoriev I.V."/>
            <person name="Hibbett D.S."/>
            <person name="Martin F."/>
        </authorList>
    </citation>
    <scope>NUCLEOTIDE SEQUENCE [LARGE SCALE GENOMIC DNA]</scope>
    <source>
        <strain evidence="7">MUT 4182</strain>
    </source>
</reference>
<reference evidence="6 7" key="1">
    <citation type="submission" date="2014-04" db="EMBL/GenBank/DDBJ databases">
        <authorList>
            <consortium name="DOE Joint Genome Institute"/>
            <person name="Kuo A."/>
            <person name="Girlanda M."/>
            <person name="Perotto S."/>
            <person name="Kohler A."/>
            <person name="Nagy L.G."/>
            <person name="Floudas D."/>
            <person name="Copeland A."/>
            <person name="Barry K.W."/>
            <person name="Cichocki N."/>
            <person name="Veneault-Fourrey C."/>
            <person name="LaButti K."/>
            <person name="Lindquist E.A."/>
            <person name="Lipzen A."/>
            <person name="Lundell T."/>
            <person name="Morin E."/>
            <person name="Murat C."/>
            <person name="Sun H."/>
            <person name="Tunlid A."/>
            <person name="Henrissat B."/>
            <person name="Grigoriev I.V."/>
            <person name="Hibbett D.S."/>
            <person name="Martin F."/>
            <person name="Nordberg H.P."/>
            <person name="Cantor M.N."/>
            <person name="Hua S.X."/>
        </authorList>
    </citation>
    <scope>NUCLEOTIDE SEQUENCE [LARGE SCALE GENOMIC DNA]</scope>
    <source>
        <strain evidence="6 7">MUT 4182</strain>
    </source>
</reference>
<dbReference type="Pfam" id="PF00025">
    <property type="entry name" value="Arf"/>
    <property type="match status" value="1"/>
</dbReference>
<evidence type="ECO:0000256" key="4">
    <source>
        <dbReference type="PIRSR" id="PIRSR606689-2"/>
    </source>
</evidence>
<dbReference type="AlphaFoldDB" id="A0A0C3M7L5"/>
<gene>
    <name evidence="6" type="ORF">M407DRAFT_70027</name>
</gene>
<keyword evidence="5" id="KW-0732">Signal</keyword>
<dbReference type="OrthoDB" id="2011769at2759"/>
<dbReference type="GO" id="GO:0005525">
    <property type="term" value="F:GTP binding"/>
    <property type="evidence" value="ECO:0007669"/>
    <property type="project" value="UniProtKB-KW"/>
</dbReference>
<keyword evidence="7" id="KW-1185">Reference proteome</keyword>
<evidence type="ECO:0000256" key="1">
    <source>
        <dbReference type="ARBA" id="ARBA00022741"/>
    </source>
</evidence>
<dbReference type="PANTHER" id="PTHR45732:SF7">
    <property type="entry name" value="ADP-RIBOSYLATION FACTOR-LIKE PROTEIN 8"/>
    <property type="match status" value="1"/>
</dbReference>
<dbReference type="EMBL" id="KN822979">
    <property type="protein sequence ID" value="KIO29687.1"/>
    <property type="molecule type" value="Genomic_DNA"/>
</dbReference>
<evidence type="ECO:0000256" key="2">
    <source>
        <dbReference type="ARBA" id="ARBA00023134"/>
    </source>
</evidence>
<dbReference type="SUPFAM" id="SSF52540">
    <property type="entry name" value="P-loop containing nucleoside triphosphate hydrolases"/>
    <property type="match status" value="1"/>
</dbReference>
<protein>
    <submittedName>
        <fullName evidence="6">Uncharacterized protein</fullName>
    </submittedName>
</protein>
<dbReference type="STRING" id="1051891.A0A0C3M7L5"/>
<keyword evidence="2 3" id="KW-0342">GTP-binding</keyword>
<feature type="signal peptide" evidence="5">
    <location>
        <begin position="1"/>
        <end position="21"/>
    </location>
</feature>
<dbReference type="GO" id="GO:0003924">
    <property type="term" value="F:GTPase activity"/>
    <property type="evidence" value="ECO:0007669"/>
    <property type="project" value="InterPro"/>
</dbReference>
<feature type="binding site" evidence="3">
    <location>
        <position position="74"/>
    </location>
    <ligand>
        <name>GTP</name>
        <dbReference type="ChEBI" id="CHEBI:37565"/>
    </ligand>
</feature>